<dbReference type="InterPro" id="IPR045931">
    <property type="entry name" value="DUF6350"/>
</dbReference>
<dbReference type="EMBL" id="FNON01000006">
    <property type="protein sequence ID" value="SDY67156.1"/>
    <property type="molecule type" value="Genomic_DNA"/>
</dbReference>
<sequence length="505" mass="51778">MAELLTPEADEWSDVDEPVAEPSPSARLRVLLFAALAPLITGYALVATLLALITVTAERARFTVIGVVLSAGPGWLASYQVPIDIGGKPLGVLPLLPTIGLAVLNARTAGGAAQRLGLRSPREAVPVVVVIGFAHATFGVLIALIADGKQIGVNAFTAFAVPGLFAAVAAIAGLAKRCGMVEAVAEYVDPLALRGLRAGALGMAALLAAGAVTCTLSLALSWSTVDDLFEPAFGSSLGLFLLSLGYLPNAIVAALSFASGPGFSFGAVTVTPFGFNGGAVPGVPLLGGIPEHHAVWWPVLMLLPAAAGALVGWSVRKIDDDPVARLRTVGVAGAIVGFGCVVLGTLAGGRLGHGPFDPVSVPVGIASVVAFAWIVIPGCFVAFFAGPHSPPAAPSEVMGVETEETAEETVEATDELEESEELEKPEEAEDVDETETPEVPEEPEVPEALEEPEEPEESDAPEASEAPEADEAPSEPEPAEAVAAVTETTEESEPAPADQDQQPDR</sequence>
<dbReference type="Proteomes" id="UP000199515">
    <property type="component" value="Unassembled WGS sequence"/>
</dbReference>
<feature type="transmembrane region" description="Helical" evidence="2">
    <location>
        <begin position="295"/>
        <end position="315"/>
    </location>
</feature>
<keyword evidence="2" id="KW-0472">Membrane</keyword>
<feature type="transmembrane region" description="Helical" evidence="2">
    <location>
        <begin position="196"/>
        <end position="222"/>
    </location>
</feature>
<protein>
    <submittedName>
        <fullName evidence="3">Uncharacterized protein</fullName>
    </submittedName>
</protein>
<dbReference type="STRING" id="589385.SAMN05421504_106331"/>
<feature type="transmembrane region" description="Helical" evidence="2">
    <location>
        <begin position="30"/>
        <end position="53"/>
    </location>
</feature>
<feature type="transmembrane region" description="Helical" evidence="2">
    <location>
        <begin position="124"/>
        <end position="145"/>
    </location>
</feature>
<feature type="transmembrane region" description="Helical" evidence="2">
    <location>
        <begin position="228"/>
        <end position="247"/>
    </location>
</feature>
<dbReference type="AlphaFoldDB" id="A0A1H3LS52"/>
<feature type="compositionally biased region" description="Acidic residues" evidence="1">
    <location>
        <begin position="401"/>
        <end position="478"/>
    </location>
</feature>
<gene>
    <name evidence="3" type="ORF">SAMN05421504_106331</name>
</gene>
<proteinExistence type="predicted"/>
<evidence type="ECO:0000256" key="2">
    <source>
        <dbReference type="SAM" id="Phobius"/>
    </source>
</evidence>
<feature type="transmembrane region" description="Helical" evidence="2">
    <location>
        <begin position="85"/>
        <end position="104"/>
    </location>
</feature>
<feature type="transmembrane region" description="Helical" evidence="2">
    <location>
        <begin position="254"/>
        <end position="275"/>
    </location>
</feature>
<evidence type="ECO:0000313" key="3">
    <source>
        <dbReference type="EMBL" id="SDY67156.1"/>
    </source>
</evidence>
<feature type="transmembrane region" description="Helical" evidence="2">
    <location>
        <begin position="60"/>
        <end position="79"/>
    </location>
</feature>
<feature type="region of interest" description="Disordered" evidence="1">
    <location>
        <begin position="392"/>
        <end position="505"/>
    </location>
</feature>
<dbReference type="OrthoDB" id="5184818at2"/>
<name>A0A1H3LS52_9PSEU</name>
<feature type="transmembrane region" description="Helical" evidence="2">
    <location>
        <begin position="359"/>
        <end position="385"/>
    </location>
</feature>
<organism evidence="3 4">
    <name type="scientific">Amycolatopsis xylanica</name>
    <dbReference type="NCBI Taxonomy" id="589385"/>
    <lineage>
        <taxon>Bacteria</taxon>
        <taxon>Bacillati</taxon>
        <taxon>Actinomycetota</taxon>
        <taxon>Actinomycetes</taxon>
        <taxon>Pseudonocardiales</taxon>
        <taxon>Pseudonocardiaceae</taxon>
        <taxon>Amycolatopsis</taxon>
    </lineage>
</organism>
<feature type="transmembrane region" description="Helical" evidence="2">
    <location>
        <begin position="327"/>
        <end position="347"/>
    </location>
</feature>
<reference evidence="3 4" key="1">
    <citation type="submission" date="2016-10" db="EMBL/GenBank/DDBJ databases">
        <authorList>
            <person name="de Groot N.N."/>
        </authorList>
    </citation>
    <scope>NUCLEOTIDE SEQUENCE [LARGE SCALE GENOMIC DNA]</scope>
    <source>
        <strain evidence="3 4">CPCC 202699</strain>
    </source>
</reference>
<dbReference type="Pfam" id="PF19877">
    <property type="entry name" value="DUF6350"/>
    <property type="match status" value="1"/>
</dbReference>
<dbReference type="RefSeq" id="WP_091294243.1">
    <property type="nucleotide sequence ID" value="NZ_FNON01000006.1"/>
</dbReference>
<keyword evidence="2" id="KW-1133">Transmembrane helix</keyword>
<feature type="transmembrane region" description="Helical" evidence="2">
    <location>
        <begin position="151"/>
        <end position="175"/>
    </location>
</feature>
<accession>A0A1H3LS52</accession>
<evidence type="ECO:0000313" key="4">
    <source>
        <dbReference type="Proteomes" id="UP000199515"/>
    </source>
</evidence>
<keyword evidence="2" id="KW-0812">Transmembrane</keyword>
<keyword evidence="4" id="KW-1185">Reference proteome</keyword>
<evidence type="ECO:0000256" key="1">
    <source>
        <dbReference type="SAM" id="MobiDB-lite"/>
    </source>
</evidence>